<feature type="domain" description="Metallo-beta-lactamase" evidence="6">
    <location>
        <begin position="12"/>
        <end position="189"/>
    </location>
</feature>
<dbReference type="PANTHER" id="PTHR46233">
    <property type="entry name" value="HYDROXYACYLGLUTATHIONE HYDROLASE GLOC"/>
    <property type="match status" value="1"/>
</dbReference>
<dbReference type="Proteomes" id="UP000614424">
    <property type="component" value="Unassembled WGS sequence"/>
</dbReference>
<evidence type="ECO:0000256" key="3">
    <source>
        <dbReference type="ARBA" id="ARBA00022801"/>
    </source>
</evidence>
<evidence type="ECO:0000313" key="8">
    <source>
        <dbReference type="Proteomes" id="UP000614424"/>
    </source>
</evidence>
<keyword evidence="2" id="KW-0479">Metal-binding</keyword>
<gene>
    <name evidence="7" type="ORF">H8E41_02270</name>
</gene>
<evidence type="ECO:0000256" key="1">
    <source>
        <dbReference type="ARBA" id="ARBA00001947"/>
    </source>
</evidence>
<comment type="cofactor">
    <cofactor evidence="1">
        <name>Zn(2+)</name>
        <dbReference type="ChEBI" id="CHEBI:29105"/>
    </cofactor>
</comment>
<proteinExistence type="predicted"/>
<dbReference type="SMART" id="SM00849">
    <property type="entry name" value="Lactamase_B"/>
    <property type="match status" value="1"/>
</dbReference>
<organism evidence="7 8">
    <name type="scientific">Candidatus Desulfobia pelagia</name>
    <dbReference type="NCBI Taxonomy" id="2841692"/>
    <lineage>
        <taxon>Bacteria</taxon>
        <taxon>Pseudomonadati</taxon>
        <taxon>Thermodesulfobacteriota</taxon>
        <taxon>Desulfobulbia</taxon>
        <taxon>Desulfobulbales</taxon>
        <taxon>Desulfobulbaceae</taxon>
        <taxon>Candidatus Desulfobia</taxon>
    </lineage>
</organism>
<reference evidence="7 8" key="1">
    <citation type="submission" date="2020-08" db="EMBL/GenBank/DDBJ databases">
        <title>Bridging the membrane lipid divide: bacteria of the FCB group superphylum have the potential to synthesize archaeal ether lipids.</title>
        <authorList>
            <person name="Villanueva L."/>
            <person name="Von Meijenfeldt F.A.B."/>
            <person name="Westbye A.B."/>
            <person name="Yadav S."/>
            <person name="Hopmans E.C."/>
            <person name="Dutilh B.E."/>
            <person name="Sinninghe Damste J.S."/>
        </authorList>
    </citation>
    <scope>NUCLEOTIDE SEQUENCE [LARGE SCALE GENOMIC DNA]</scope>
    <source>
        <strain evidence="7">NIOZ-UU47</strain>
    </source>
</reference>
<dbReference type="EMBL" id="JACNJZ010000048">
    <property type="protein sequence ID" value="MBC8316700.1"/>
    <property type="molecule type" value="Genomic_DNA"/>
</dbReference>
<dbReference type="GO" id="GO:0046872">
    <property type="term" value="F:metal ion binding"/>
    <property type="evidence" value="ECO:0007669"/>
    <property type="project" value="UniProtKB-KW"/>
</dbReference>
<evidence type="ECO:0000256" key="4">
    <source>
        <dbReference type="ARBA" id="ARBA00022833"/>
    </source>
</evidence>
<evidence type="ECO:0000259" key="6">
    <source>
        <dbReference type="SMART" id="SM00849"/>
    </source>
</evidence>
<comment type="caution">
    <text evidence="7">The sequence shown here is derived from an EMBL/GenBank/DDBJ whole genome shotgun (WGS) entry which is preliminary data.</text>
</comment>
<protein>
    <submittedName>
        <fullName evidence="7">MBL fold metallo-hydrolase</fullName>
    </submittedName>
</protein>
<evidence type="ECO:0000313" key="7">
    <source>
        <dbReference type="EMBL" id="MBC8316700.1"/>
    </source>
</evidence>
<dbReference type="PANTHER" id="PTHR46233:SF3">
    <property type="entry name" value="HYDROXYACYLGLUTATHIONE HYDROLASE GLOC"/>
    <property type="match status" value="1"/>
</dbReference>
<dbReference type="CDD" id="cd06262">
    <property type="entry name" value="metallo-hydrolase-like_MBL-fold"/>
    <property type="match status" value="1"/>
</dbReference>
<dbReference type="SUPFAM" id="SSF56281">
    <property type="entry name" value="Metallo-hydrolase/oxidoreductase"/>
    <property type="match status" value="1"/>
</dbReference>
<dbReference type="InterPro" id="IPR001279">
    <property type="entry name" value="Metallo-B-lactamas"/>
</dbReference>
<dbReference type="InterPro" id="IPR051453">
    <property type="entry name" value="MBL_Glyoxalase_II"/>
</dbReference>
<feature type="region of interest" description="Disordered" evidence="5">
    <location>
        <begin position="190"/>
        <end position="212"/>
    </location>
</feature>
<dbReference type="InterPro" id="IPR036866">
    <property type="entry name" value="RibonucZ/Hydroxyglut_hydro"/>
</dbReference>
<dbReference type="Gene3D" id="3.60.15.10">
    <property type="entry name" value="Ribonuclease Z/Hydroxyacylglutathione hydrolase-like"/>
    <property type="match status" value="1"/>
</dbReference>
<keyword evidence="4" id="KW-0862">Zinc</keyword>
<accession>A0A8J6TEQ3</accession>
<sequence length="212" mass="22804">MLIKQMTVGSMAVCCYIVGCEETGKGIVIDPGGDDEKVLGMIAKEKIDIEYIVNTHGHPDHVCGNGRLKQVTGAPIVMHEEDIAFFARPDMVNYFSMLGLPASPPPDKSVKDGDVLNVGNLSFQIIHTPGHTPGGMCLYSKPNLFSGDTLFVGAIGRTDFPGGDMPLFMQSIKERLLTLPPDTIVWPGHGYGGSQSTIGKEKKTNPFLDGDL</sequence>
<dbReference type="GO" id="GO:0016787">
    <property type="term" value="F:hydrolase activity"/>
    <property type="evidence" value="ECO:0007669"/>
    <property type="project" value="UniProtKB-KW"/>
</dbReference>
<dbReference type="AlphaFoldDB" id="A0A8J6TEQ3"/>
<dbReference type="Pfam" id="PF00753">
    <property type="entry name" value="Lactamase_B"/>
    <property type="match status" value="1"/>
</dbReference>
<keyword evidence="3" id="KW-0378">Hydrolase</keyword>
<name>A0A8J6TEQ3_9BACT</name>
<evidence type="ECO:0000256" key="2">
    <source>
        <dbReference type="ARBA" id="ARBA00022723"/>
    </source>
</evidence>
<evidence type="ECO:0000256" key="5">
    <source>
        <dbReference type="SAM" id="MobiDB-lite"/>
    </source>
</evidence>